<dbReference type="EMBL" id="MG649966">
    <property type="protein sequence ID" value="AUG85072.1"/>
    <property type="molecule type" value="Genomic_DNA"/>
</dbReference>
<organism evidence="1 2">
    <name type="scientific">Vibrio phage Ceto</name>
    <dbReference type="NCBI Taxonomy" id="2570300"/>
    <lineage>
        <taxon>Viruses</taxon>
        <taxon>Duplodnaviria</taxon>
        <taxon>Heunggongvirae</taxon>
        <taxon>Uroviricota</taxon>
        <taxon>Caudoviricetes</taxon>
        <taxon>Demerecviridae</taxon>
        <taxon>Ermolyevavirinae</taxon>
        <taxon>Cetovirus</taxon>
        <taxon>Cetovirus ceto</taxon>
    </lineage>
</organism>
<proteinExistence type="predicted"/>
<sequence>MLINSTTIGATEGAIRIYLNGKEEYGVVNLNTKDKYIEKYVKDDNGHFIVDGDELRVECVPFELATIRFDNVIIEVN</sequence>
<gene>
    <name evidence="1" type="ORF">CETO_65</name>
</gene>
<dbReference type="Proteomes" id="UP000240819">
    <property type="component" value="Segment"/>
</dbReference>
<accession>A0A2H5BGE9</accession>
<evidence type="ECO:0000313" key="2">
    <source>
        <dbReference type="Proteomes" id="UP000240819"/>
    </source>
</evidence>
<protein>
    <submittedName>
        <fullName evidence="1">Uncharacterized protein</fullName>
    </submittedName>
</protein>
<name>A0A2H5BGE9_9CAUD</name>
<evidence type="ECO:0000313" key="1">
    <source>
        <dbReference type="EMBL" id="AUG85072.1"/>
    </source>
</evidence>
<keyword evidence="2" id="KW-1185">Reference proteome</keyword>
<reference evidence="1 2" key="1">
    <citation type="submission" date="2017-12" db="EMBL/GenBank/DDBJ databases">
        <authorList>
            <person name="Lestochi C.V."/>
            <person name="Miller K.C."/>
            <person name="Miller J.S."/>
            <person name="Stanton M.L."/>
            <person name="Broussard G.W."/>
        </authorList>
    </citation>
    <scope>NUCLEOTIDE SEQUENCE [LARGE SCALE GENOMIC DNA]</scope>
</reference>